<dbReference type="Proteomes" id="UP000270224">
    <property type="component" value="Unassembled WGS sequence"/>
</dbReference>
<evidence type="ECO:0008006" key="3">
    <source>
        <dbReference type="Google" id="ProtNLM"/>
    </source>
</evidence>
<sequence>MDYNFINEVSRILEMYNKHRRLSGEDFNIFSIMSMESDEVFTHSAFLAELLNPKGSHGLESKPLQLFIEQFLDPGFKMNLNHAICKKEDHIGFTNVDKTEGGRVDILVKDSDGNVIIIENKIYAAEQLNQLARYKNQYPKAELFYLTLDGKESAQNVAADDAPQIYRNLSYKENIIPWISNCAELAYNKPMLREVLNQYIFLLKKLTNQTTNVEMADQIAEIITDNFPASLEIYRNFEDVVNKLKGQLLNDLSKILNEKYPSLNVSMSEYRTIAAVCINGFETDVTLYFWIKSQKQPVVSVVGESVKTIGGKLAGFKEGVGSYWKLLPVLNEEKLFKDELVKTKEHFIKNISDAVDPLLGKSTEM</sequence>
<evidence type="ECO:0000313" key="2">
    <source>
        <dbReference type="Proteomes" id="UP000270224"/>
    </source>
</evidence>
<name>A0A3N0X058_9FLAO</name>
<dbReference type="GO" id="GO:0003676">
    <property type="term" value="F:nucleic acid binding"/>
    <property type="evidence" value="ECO:0007669"/>
    <property type="project" value="InterPro"/>
</dbReference>
<proteinExistence type="predicted"/>
<dbReference type="RefSeq" id="WP_123264862.1">
    <property type="nucleotide sequence ID" value="NZ_RJUG01000001.1"/>
</dbReference>
<dbReference type="InterPro" id="IPR011856">
    <property type="entry name" value="tRNA_endonuc-like_dom_sf"/>
</dbReference>
<dbReference type="AlphaFoldDB" id="A0A3N0X058"/>
<comment type="caution">
    <text evidence="1">The sequence shown here is derived from an EMBL/GenBank/DDBJ whole genome shotgun (WGS) entry which is preliminary data.</text>
</comment>
<reference evidence="2" key="1">
    <citation type="submission" date="2018-11" db="EMBL/GenBank/DDBJ databases">
        <title>Proposal to divide the Flavobacteriaceae and reorganize its genera based on Amino Acid Identity values calculated from whole genome sequences.</title>
        <authorList>
            <person name="Nicholson A.C."/>
            <person name="Gulvik C.A."/>
            <person name="Whitney A.M."/>
            <person name="Humrighouse B.W."/>
            <person name="Bell M."/>
            <person name="Holmens B."/>
            <person name="Steigerwalt A."/>
            <person name="Villarma A."/>
            <person name="Sheth M."/>
            <person name="Batra D."/>
            <person name="Pryor J."/>
            <person name="Bernardet J.-F."/>
            <person name="Hugo C."/>
            <person name="Kampfer P."/>
            <person name="Newman J."/>
            <person name="Mcquiston J.R."/>
        </authorList>
    </citation>
    <scope>NUCLEOTIDE SEQUENCE [LARGE SCALE GENOMIC DNA]</scope>
    <source>
        <strain evidence="2">H3056</strain>
    </source>
</reference>
<gene>
    <name evidence="1" type="ORF">EGI11_02465</name>
</gene>
<dbReference type="InterPro" id="IPR029470">
    <property type="entry name" value="PDDEXK_4"/>
</dbReference>
<dbReference type="Gene3D" id="3.40.1350.10">
    <property type="match status" value="1"/>
</dbReference>
<evidence type="ECO:0000313" key="1">
    <source>
        <dbReference type="EMBL" id="ROI10774.1"/>
    </source>
</evidence>
<protein>
    <recommendedName>
        <fullName evidence="3">PD-(D/E)XK nuclease family protein</fullName>
    </recommendedName>
</protein>
<dbReference type="EMBL" id="RJUG01000001">
    <property type="protein sequence ID" value="ROI10774.1"/>
    <property type="molecule type" value="Genomic_DNA"/>
</dbReference>
<accession>A0A3N0X058</accession>
<organism evidence="1 2">
    <name type="scientific">Kaistella daneshvariae</name>
    <dbReference type="NCBI Taxonomy" id="2487074"/>
    <lineage>
        <taxon>Bacteria</taxon>
        <taxon>Pseudomonadati</taxon>
        <taxon>Bacteroidota</taxon>
        <taxon>Flavobacteriia</taxon>
        <taxon>Flavobacteriales</taxon>
        <taxon>Weeksellaceae</taxon>
        <taxon>Chryseobacterium group</taxon>
        <taxon>Kaistella</taxon>
    </lineage>
</organism>
<dbReference type="OrthoDB" id="6346224at2"/>
<dbReference type="Pfam" id="PF14281">
    <property type="entry name" value="PDDEXK_4"/>
    <property type="match status" value="1"/>
</dbReference>